<reference evidence="1" key="1">
    <citation type="submission" date="2023-01" db="EMBL/GenBank/DDBJ databases">
        <title>Human gut microbiome strain richness.</title>
        <authorList>
            <person name="Chen-Liaw A."/>
        </authorList>
    </citation>
    <scope>NUCLEOTIDE SEQUENCE</scope>
    <source>
        <strain evidence="1">1001217st2_G6_1001217B_191108</strain>
    </source>
</reference>
<comment type="caution">
    <text evidence="1">The sequence shown here is derived from an EMBL/GenBank/DDBJ whole genome shotgun (WGS) entry which is preliminary data.</text>
</comment>
<proteinExistence type="predicted"/>
<accession>A0A9Q7HSK4</accession>
<dbReference type="EMBL" id="JAQLKE010000029">
    <property type="protein sequence ID" value="MDB7085034.1"/>
    <property type="molecule type" value="Genomic_DNA"/>
</dbReference>
<dbReference type="Proteomes" id="UP001211987">
    <property type="component" value="Unassembled WGS sequence"/>
</dbReference>
<dbReference type="RefSeq" id="WP_003539619.1">
    <property type="nucleotide sequence ID" value="NZ_AP031443.1"/>
</dbReference>
<evidence type="ECO:0000313" key="2">
    <source>
        <dbReference type="Proteomes" id="UP001211987"/>
    </source>
</evidence>
<dbReference type="InterPro" id="IPR009229">
    <property type="entry name" value="AgrD"/>
</dbReference>
<evidence type="ECO:0000313" key="1">
    <source>
        <dbReference type="EMBL" id="MDB7085034.1"/>
    </source>
</evidence>
<sequence length="47" mass="5486">MKNLKSKVLKVLSSGLFLVAVQAVSVYSQRHIYQEQEPEALKKYDRY</sequence>
<dbReference type="NCBIfam" id="TIGR04223">
    <property type="entry name" value="quorum_AgrD"/>
    <property type="match status" value="1"/>
</dbReference>
<gene>
    <name evidence="1" type="ORF">PM738_14600</name>
</gene>
<protein>
    <submittedName>
        <fullName evidence="1">Cyclic lactone autoinducer peptide</fullName>
    </submittedName>
</protein>
<name>A0A9Q7HSK4_9FIRM</name>
<dbReference type="AlphaFoldDB" id="A0A9Q7HSK4"/>
<organism evidence="1 2">
    <name type="scientific">Thomasclavelia ramosa</name>
    <dbReference type="NCBI Taxonomy" id="1547"/>
    <lineage>
        <taxon>Bacteria</taxon>
        <taxon>Bacillati</taxon>
        <taxon>Bacillota</taxon>
        <taxon>Erysipelotrichia</taxon>
        <taxon>Erysipelotrichales</taxon>
        <taxon>Coprobacillaceae</taxon>
        <taxon>Thomasclavelia</taxon>
    </lineage>
</organism>